<name>A0AB39M3B5_9ACTN</name>
<protein>
    <submittedName>
        <fullName evidence="1">Uncharacterized protein</fullName>
    </submittedName>
</protein>
<proteinExistence type="predicted"/>
<sequence>MEKCPDSTAGNGSQIPKLKSVIARYEELRSSAHVGTAAVTTASCRLRAMIMAKQLISVEPSELLEAAYNEATIILGLLEDLAEALATFDGEA</sequence>
<gene>
    <name evidence="1" type="ORF">AB5J58_04150</name>
</gene>
<organism evidence="1">
    <name type="scientific">Streptomyces sp. R08</name>
    <dbReference type="NCBI Taxonomy" id="3238624"/>
    <lineage>
        <taxon>Bacteria</taxon>
        <taxon>Bacillati</taxon>
        <taxon>Actinomycetota</taxon>
        <taxon>Actinomycetes</taxon>
        <taxon>Kitasatosporales</taxon>
        <taxon>Streptomycetaceae</taxon>
        <taxon>Streptomyces</taxon>
    </lineage>
</organism>
<dbReference type="EMBL" id="CP163431">
    <property type="protein sequence ID" value="XDP99422.1"/>
    <property type="molecule type" value="Genomic_DNA"/>
</dbReference>
<dbReference type="AlphaFoldDB" id="A0AB39M3B5"/>
<reference evidence="1" key="1">
    <citation type="submission" date="2024-07" db="EMBL/GenBank/DDBJ databases">
        <authorList>
            <person name="Yu S.T."/>
        </authorList>
    </citation>
    <scope>NUCLEOTIDE SEQUENCE</scope>
    <source>
        <strain evidence="1">R08</strain>
    </source>
</reference>
<accession>A0AB39M3B5</accession>
<evidence type="ECO:0000313" key="1">
    <source>
        <dbReference type="EMBL" id="XDP99422.1"/>
    </source>
</evidence>
<dbReference type="RefSeq" id="WP_369186532.1">
    <property type="nucleotide sequence ID" value="NZ_CP163431.1"/>
</dbReference>